<comment type="caution">
    <text evidence="1">The sequence shown here is derived from an EMBL/GenBank/DDBJ whole genome shotgun (WGS) entry which is preliminary data.</text>
</comment>
<sequence length="77" mass="8895">MLAFFVVAAILIGIYGVLHHRWNQRNEKHGPAPMPGMYPSLPTSHLHSNWSEHSSAIENEEFADLTDFQMRNFKYPL</sequence>
<name>A0AAN4YDW8_ASPOZ</name>
<evidence type="ECO:0000313" key="1">
    <source>
        <dbReference type="EMBL" id="GMG27970.1"/>
    </source>
</evidence>
<proteinExistence type="predicted"/>
<dbReference type="Proteomes" id="UP001165205">
    <property type="component" value="Unassembled WGS sequence"/>
</dbReference>
<reference evidence="1" key="1">
    <citation type="submission" date="2023-04" db="EMBL/GenBank/DDBJ databases">
        <title>Aspergillus oryzae NBRC 4228.</title>
        <authorList>
            <person name="Ichikawa N."/>
            <person name="Sato H."/>
            <person name="Tonouchi N."/>
        </authorList>
    </citation>
    <scope>NUCLEOTIDE SEQUENCE</scope>
    <source>
        <strain evidence="1">NBRC 4228</strain>
    </source>
</reference>
<evidence type="ECO:0000313" key="2">
    <source>
        <dbReference type="Proteomes" id="UP001165205"/>
    </source>
</evidence>
<organism evidence="1 2">
    <name type="scientific">Aspergillus oryzae</name>
    <name type="common">Yellow koji mold</name>
    <dbReference type="NCBI Taxonomy" id="5062"/>
    <lineage>
        <taxon>Eukaryota</taxon>
        <taxon>Fungi</taxon>
        <taxon>Dikarya</taxon>
        <taxon>Ascomycota</taxon>
        <taxon>Pezizomycotina</taxon>
        <taxon>Eurotiomycetes</taxon>
        <taxon>Eurotiomycetidae</taxon>
        <taxon>Eurotiales</taxon>
        <taxon>Aspergillaceae</taxon>
        <taxon>Aspergillus</taxon>
        <taxon>Aspergillus subgen. Circumdati</taxon>
    </lineage>
</organism>
<dbReference type="EMBL" id="BSYA01000040">
    <property type="protein sequence ID" value="GMG27970.1"/>
    <property type="molecule type" value="Genomic_DNA"/>
</dbReference>
<accession>A0AAN4YDW8</accession>
<gene>
    <name evidence="1" type="ORF">Aory04_000448900</name>
</gene>
<protein>
    <submittedName>
        <fullName evidence="1">Unnamed protein product</fullName>
    </submittedName>
</protein>
<dbReference type="AlphaFoldDB" id="A0AAN4YDW8"/>